<name>A0A7S0ZRD8_NOCSC</name>
<dbReference type="AlphaFoldDB" id="A0A7S0ZRD8"/>
<feature type="domain" description="Enoyl reductase (ER)" evidence="2">
    <location>
        <begin position="40"/>
        <end position="349"/>
    </location>
</feature>
<proteinExistence type="predicted"/>
<dbReference type="InterPro" id="IPR052733">
    <property type="entry name" value="Chloroplast_QOR"/>
</dbReference>
<dbReference type="PANTHER" id="PTHR44013">
    <property type="entry name" value="ZINC-TYPE ALCOHOL DEHYDROGENASE-LIKE PROTEIN C16A3.02C"/>
    <property type="match status" value="1"/>
</dbReference>
<accession>A0A7S0ZRD8</accession>
<dbReference type="InterPro" id="IPR036291">
    <property type="entry name" value="NAD(P)-bd_dom_sf"/>
</dbReference>
<feature type="chain" id="PRO_5031142497" description="Enoyl reductase (ER) domain-containing protein" evidence="1">
    <location>
        <begin position="18"/>
        <end position="358"/>
    </location>
</feature>
<dbReference type="InterPro" id="IPR013154">
    <property type="entry name" value="ADH-like_N"/>
</dbReference>
<dbReference type="EMBL" id="HBFQ01006350">
    <property type="protein sequence ID" value="CAD8830143.1"/>
    <property type="molecule type" value="Transcribed_RNA"/>
</dbReference>
<keyword evidence="1" id="KW-0732">Signal</keyword>
<dbReference type="SMART" id="SM00829">
    <property type="entry name" value="PKS_ER"/>
    <property type="match status" value="1"/>
</dbReference>
<dbReference type="InterPro" id="IPR020843">
    <property type="entry name" value="ER"/>
</dbReference>
<dbReference type="Gene3D" id="3.90.180.10">
    <property type="entry name" value="Medium-chain alcohol dehydrogenases, catalytic domain"/>
    <property type="match status" value="1"/>
</dbReference>
<feature type="signal peptide" evidence="1">
    <location>
        <begin position="1"/>
        <end position="17"/>
    </location>
</feature>
<dbReference type="Pfam" id="PF08240">
    <property type="entry name" value="ADH_N"/>
    <property type="match status" value="1"/>
</dbReference>
<reference evidence="3" key="1">
    <citation type="submission" date="2021-01" db="EMBL/GenBank/DDBJ databases">
        <authorList>
            <person name="Corre E."/>
            <person name="Pelletier E."/>
            <person name="Niang G."/>
            <person name="Scheremetjew M."/>
            <person name="Finn R."/>
            <person name="Kale V."/>
            <person name="Holt S."/>
            <person name="Cochrane G."/>
            <person name="Meng A."/>
            <person name="Brown T."/>
            <person name="Cohen L."/>
        </authorList>
    </citation>
    <scope>NUCLEOTIDE SEQUENCE</scope>
</reference>
<dbReference type="SUPFAM" id="SSF51735">
    <property type="entry name" value="NAD(P)-binding Rossmann-fold domains"/>
    <property type="match status" value="1"/>
</dbReference>
<sequence length="358" mass="38168">MVALWACVAVLASVCVAGPPAEMQAAAMLRRSSDFKFHVGNVGIVNRKVPVPGRGEVLVAVEASNINPVDHKIVELAGWLWKYPHQLGIDLAGVVVAVGSDCNRIQVGDEVWGEATAYSEMVETSGTYAQYAVVTESVLGVKPKSMSMVEAGAMPMVALTGLDSLTWAAKGDYFEQPNVTVLVLGGSGGTGHLGIQLAKAMGASRVITTCSSSHFDFVRSLGADEAIDYHTQNYYDVLEPKSIDVVYDCVGIRGTGDHALGLLKDRGSFATLLTEGMPSLRARFRRPDVRTKAPLCVGSCSRYDRIDQIAGFVDQGLLKVHIDAGYALADIQEAFNHSLSGHTTGKVSVQIALREVTV</sequence>
<dbReference type="Gene3D" id="3.40.50.720">
    <property type="entry name" value="NAD(P)-binding Rossmann-like Domain"/>
    <property type="match status" value="1"/>
</dbReference>
<evidence type="ECO:0000313" key="3">
    <source>
        <dbReference type="EMBL" id="CAD8830143.1"/>
    </source>
</evidence>
<dbReference type="Pfam" id="PF13602">
    <property type="entry name" value="ADH_zinc_N_2"/>
    <property type="match status" value="1"/>
</dbReference>
<dbReference type="SUPFAM" id="SSF50129">
    <property type="entry name" value="GroES-like"/>
    <property type="match status" value="1"/>
</dbReference>
<dbReference type="PANTHER" id="PTHR44013:SF1">
    <property type="entry name" value="ZINC-TYPE ALCOHOL DEHYDROGENASE-LIKE PROTEIN C16A3.02C"/>
    <property type="match status" value="1"/>
</dbReference>
<dbReference type="CDD" id="cd05289">
    <property type="entry name" value="MDR_like_2"/>
    <property type="match status" value="1"/>
</dbReference>
<evidence type="ECO:0000259" key="2">
    <source>
        <dbReference type="SMART" id="SM00829"/>
    </source>
</evidence>
<dbReference type="GO" id="GO:0016491">
    <property type="term" value="F:oxidoreductase activity"/>
    <property type="evidence" value="ECO:0007669"/>
    <property type="project" value="InterPro"/>
</dbReference>
<dbReference type="InterPro" id="IPR011032">
    <property type="entry name" value="GroES-like_sf"/>
</dbReference>
<organism evidence="3">
    <name type="scientific">Noctiluca scintillans</name>
    <name type="common">Sea sparkle</name>
    <name type="synonym">Red tide dinoflagellate</name>
    <dbReference type="NCBI Taxonomy" id="2966"/>
    <lineage>
        <taxon>Eukaryota</taxon>
        <taxon>Sar</taxon>
        <taxon>Alveolata</taxon>
        <taxon>Dinophyceae</taxon>
        <taxon>Noctilucales</taxon>
        <taxon>Noctilucaceae</taxon>
        <taxon>Noctiluca</taxon>
    </lineage>
</organism>
<evidence type="ECO:0000256" key="1">
    <source>
        <dbReference type="SAM" id="SignalP"/>
    </source>
</evidence>
<protein>
    <recommendedName>
        <fullName evidence="2">Enoyl reductase (ER) domain-containing protein</fullName>
    </recommendedName>
</protein>
<gene>
    <name evidence="3" type="ORF">NSCI0253_LOCUS4489</name>
</gene>